<organism evidence="15 16">
    <name type="scientific">Dinoponera quadriceps</name>
    <name type="common">South American ant</name>
    <dbReference type="NCBI Taxonomy" id="609295"/>
    <lineage>
        <taxon>Eukaryota</taxon>
        <taxon>Metazoa</taxon>
        <taxon>Ecdysozoa</taxon>
        <taxon>Arthropoda</taxon>
        <taxon>Hexapoda</taxon>
        <taxon>Insecta</taxon>
        <taxon>Pterygota</taxon>
        <taxon>Neoptera</taxon>
        <taxon>Endopterygota</taxon>
        <taxon>Hymenoptera</taxon>
        <taxon>Apocrita</taxon>
        <taxon>Aculeata</taxon>
        <taxon>Formicoidea</taxon>
        <taxon>Formicidae</taxon>
        <taxon>Ponerinae</taxon>
        <taxon>Ponerini</taxon>
        <taxon>Dinoponera</taxon>
    </lineage>
</organism>
<evidence type="ECO:0000256" key="8">
    <source>
        <dbReference type="ARBA" id="ARBA00022833"/>
    </source>
</evidence>
<keyword evidence="5" id="KW-0645">Protease</keyword>
<dbReference type="GO" id="GO:0098552">
    <property type="term" value="C:side of membrane"/>
    <property type="evidence" value="ECO:0007669"/>
    <property type="project" value="UniProtKB-KW"/>
</dbReference>
<feature type="domain" description="Peptidase M1 membrane alanine aminopeptidase" evidence="12">
    <location>
        <begin position="140"/>
        <end position="337"/>
    </location>
</feature>
<comment type="subcellular location">
    <subcellularLocation>
        <location evidence="2">Cell membrane</location>
        <topology evidence="2">Lipid-anchor</topology>
        <topology evidence="2">GPI-anchor</topology>
    </subcellularLocation>
</comment>
<dbReference type="GO" id="GO:0006508">
    <property type="term" value="P:proteolysis"/>
    <property type="evidence" value="ECO:0007669"/>
    <property type="project" value="UniProtKB-KW"/>
</dbReference>
<keyword evidence="4" id="KW-0472">Membrane</keyword>
<evidence type="ECO:0000256" key="11">
    <source>
        <dbReference type="SAM" id="MobiDB-lite"/>
    </source>
</evidence>
<dbReference type="Pfam" id="PF11838">
    <property type="entry name" value="ERAP1_C"/>
    <property type="match status" value="1"/>
</dbReference>
<evidence type="ECO:0000256" key="5">
    <source>
        <dbReference type="ARBA" id="ARBA00022670"/>
    </source>
</evidence>
<dbReference type="SUPFAM" id="SSF63737">
    <property type="entry name" value="Leukotriene A4 hydrolase N-terminal domain"/>
    <property type="match status" value="1"/>
</dbReference>
<evidence type="ECO:0000259" key="13">
    <source>
        <dbReference type="Pfam" id="PF11838"/>
    </source>
</evidence>
<keyword evidence="8" id="KW-0862">Zinc</keyword>
<evidence type="ECO:0000259" key="14">
    <source>
        <dbReference type="Pfam" id="PF17900"/>
    </source>
</evidence>
<dbReference type="PANTHER" id="PTHR11533">
    <property type="entry name" value="PROTEASE M1 ZINC METALLOPROTEASE"/>
    <property type="match status" value="1"/>
</dbReference>
<dbReference type="GO" id="GO:0070006">
    <property type="term" value="F:metalloaminopeptidase activity"/>
    <property type="evidence" value="ECO:0007669"/>
    <property type="project" value="TreeGrafter"/>
</dbReference>
<reference evidence="16" key="1">
    <citation type="submission" date="2025-08" db="UniProtKB">
        <authorList>
            <consortium name="RefSeq"/>
        </authorList>
    </citation>
    <scope>IDENTIFICATION</scope>
</reference>
<dbReference type="InterPro" id="IPR001930">
    <property type="entry name" value="Peptidase_M1"/>
</dbReference>
<dbReference type="GO" id="GO:0005737">
    <property type="term" value="C:cytoplasm"/>
    <property type="evidence" value="ECO:0007669"/>
    <property type="project" value="TreeGrafter"/>
</dbReference>
<evidence type="ECO:0000256" key="1">
    <source>
        <dbReference type="ARBA" id="ARBA00001947"/>
    </source>
</evidence>
<name>A0A6P3Y674_DINQU</name>
<dbReference type="AlphaFoldDB" id="A0A6P3Y674"/>
<dbReference type="Proteomes" id="UP000515204">
    <property type="component" value="Unplaced"/>
</dbReference>
<evidence type="ECO:0000256" key="10">
    <source>
        <dbReference type="ARBA" id="ARBA00023288"/>
    </source>
</evidence>
<dbReference type="GO" id="GO:0005615">
    <property type="term" value="C:extracellular space"/>
    <property type="evidence" value="ECO:0007669"/>
    <property type="project" value="TreeGrafter"/>
</dbReference>
<accession>A0A6P3Y674</accession>
<dbReference type="Gene3D" id="1.10.390.10">
    <property type="entry name" value="Neutral Protease Domain 2"/>
    <property type="match status" value="1"/>
</dbReference>
<dbReference type="InterPro" id="IPR027268">
    <property type="entry name" value="Peptidase_M4/M1_CTD_sf"/>
</dbReference>
<keyword evidence="4" id="KW-0325">Glycoprotein</keyword>
<protein>
    <submittedName>
        <fullName evidence="16">Aminopeptidase N-like</fullName>
    </submittedName>
</protein>
<dbReference type="RefSeq" id="XP_014486501.1">
    <property type="nucleotide sequence ID" value="XM_014631015.1"/>
</dbReference>
<dbReference type="SUPFAM" id="SSF55486">
    <property type="entry name" value="Metalloproteases ('zincins'), catalytic domain"/>
    <property type="match status" value="1"/>
</dbReference>
<evidence type="ECO:0000313" key="15">
    <source>
        <dbReference type="Proteomes" id="UP000515204"/>
    </source>
</evidence>
<feature type="domain" description="ERAP1-like C-terminal" evidence="13">
    <location>
        <begin position="415"/>
        <end position="678"/>
    </location>
</feature>
<keyword evidence="4" id="KW-0336">GPI-anchor</keyword>
<dbReference type="GO" id="GO:0042277">
    <property type="term" value="F:peptide binding"/>
    <property type="evidence" value="ECO:0007669"/>
    <property type="project" value="TreeGrafter"/>
</dbReference>
<dbReference type="Pfam" id="PF17900">
    <property type="entry name" value="Peptidase_M1_N"/>
    <property type="match status" value="1"/>
</dbReference>
<keyword evidence="7" id="KW-0378">Hydrolase</keyword>
<dbReference type="GO" id="GO:0008270">
    <property type="term" value="F:zinc ion binding"/>
    <property type="evidence" value="ECO:0007669"/>
    <property type="project" value="InterPro"/>
</dbReference>
<dbReference type="PRINTS" id="PR00756">
    <property type="entry name" value="ALADIPTASE"/>
</dbReference>
<proteinExistence type="inferred from homology"/>
<evidence type="ECO:0000256" key="9">
    <source>
        <dbReference type="ARBA" id="ARBA00023049"/>
    </source>
</evidence>
<comment type="similarity">
    <text evidence="3">Belongs to the peptidase M1 family.</text>
</comment>
<keyword evidence="15" id="KW-1185">Reference proteome</keyword>
<dbReference type="InterPro" id="IPR042097">
    <property type="entry name" value="Aminopeptidase_N-like_N_sf"/>
</dbReference>
<dbReference type="InterPro" id="IPR045357">
    <property type="entry name" value="Aminopeptidase_N-like_N"/>
</dbReference>
<dbReference type="GO" id="GO:0005886">
    <property type="term" value="C:plasma membrane"/>
    <property type="evidence" value="ECO:0007669"/>
    <property type="project" value="UniProtKB-SubCell"/>
</dbReference>
<evidence type="ECO:0000256" key="2">
    <source>
        <dbReference type="ARBA" id="ARBA00004609"/>
    </source>
</evidence>
<evidence type="ECO:0000256" key="7">
    <source>
        <dbReference type="ARBA" id="ARBA00022801"/>
    </source>
</evidence>
<feature type="region of interest" description="Disordered" evidence="11">
    <location>
        <begin position="45"/>
        <end position="66"/>
    </location>
</feature>
<dbReference type="InterPro" id="IPR014782">
    <property type="entry name" value="Peptidase_M1_dom"/>
</dbReference>
<keyword evidence="9" id="KW-0482">Metalloprotease</keyword>
<evidence type="ECO:0000313" key="16">
    <source>
        <dbReference type="RefSeq" id="XP_014486501.1"/>
    </source>
</evidence>
<dbReference type="Gene3D" id="1.25.50.20">
    <property type="match status" value="1"/>
</dbReference>
<evidence type="ECO:0000256" key="4">
    <source>
        <dbReference type="ARBA" id="ARBA00022622"/>
    </source>
</evidence>
<dbReference type="GO" id="GO:0043171">
    <property type="term" value="P:peptide catabolic process"/>
    <property type="evidence" value="ECO:0007669"/>
    <property type="project" value="TreeGrafter"/>
</dbReference>
<dbReference type="GeneID" id="106750575"/>
<dbReference type="InterPro" id="IPR050344">
    <property type="entry name" value="Peptidase_M1_aminopeptidases"/>
</dbReference>
<comment type="cofactor">
    <cofactor evidence="1">
        <name>Zn(2+)</name>
        <dbReference type="ChEBI" id="CHEBI:29105"/>
    </cofactor>
</comment>
<dbReference type="PANTHER" id="PTHR11533:SF299">
    <property type="entry name" value="AMINOPEPTIDASE"/>
    <property type="match status" value="1"/>
</dbReference>
<dbReference type="Pfam" id="PF01433">
    <property type="entry name" value="Peptidase_M1"/>
    <property type="match status" value="1"/>
</dbReference>
<dbReference type="KEGG" id="dqu:106750575"/>
<evidence type="ECO:0000259" key="12">
    <source>
        <dbReference type="Pfam" id="PF01433"/>
    </source>
</evidence>
<keyword evidence="6" id="KW-0479">Metal-binding</keyword>
<dbReference type="OrthoDB" id="7535542at2759"/>
<evidence type="ECO:0000256" key="6">
    <source>
        <dbReference type="ARBA" id="ARBA00022723"/>
    </source>
</evidence>
<evidence type="ECO:0000256" key="3">
    <source>
        <dbReference type="ARBA" id="ARBA00010136"/>
    </source>
</evidence>
<sequence>MGSAYITIFEPMGARRLFPCWDHPTFKATFNISVVHSPKVQVFSNMPHRDETSNSSGEEVEKVPTRRTKRTDFHITPVMSTYLVTIAIIGNVANNTAENNIELYYTGDTGKHMRIVRRIVRAANRFLNTYTHRMCVNMTLRILSYRDLPSNAIGAWGFAVFRENNLIYKRILDFPGRKFAIWKTVTSQIARQCIESFVSPITWSQQWFSRAFATYLSYKIAGKKEYDPDIMMQFFVVQVILPAMHNDKELRMPALTDDYDPFYSSLIHKKACAMLKMLEVIATEEVLQRALARYIRKYAYGSATPINFLRILQKKMQALPEEHIDSYWEISKMMHMWFSQRSFPTLIAVQNDNDKSIDVAILSYKYDWPIPIIFGTPPHIRFLLDSSPLKLTTDDLLQNVNTSFTIQGGEPENYFIFDRQHFGYYRVYYDTGNWMKIVKHLNNEDHTKIHVLNRAQIIDDAYHILMDGTFNYIIFYDLISYLQKETNFIVWHSMMNVLHYASPFFNIPESTFFKNLMLKIMDSVLMKIGYYENLEDDDMLKALRLLLLNWACRHGHDNCRKKAHDKLKVYIHGPKNEGTSPLWNDWMYCAGLMHVHNYTLSELLSALRTQNKDIFQYMICVEDDDLLRKEVEMFLLKTEATQDESVQLKKFFRDFVKMHARKPKILDFILSNFNNILPGHMTAVEKITHIYMSVYSKCQLDE</sequence>
<dbReference type="Gene3D" id="2.60.40.1730">
    <property type="entry name" value="tricorn interacting facor f3 domain"/>
    <property type="match status" value="1"/>
</dbReference>
<dbReference type="InterPro" id="IPR024571">
    <property type="entry name" value="ERAP1-like_C_dom"/>
</dbReference>
<gene>
    <name evidence="16" type="primary">LOC106750575</name>
</gene>
<feature type="non-terminal residue" evidence="16">
    <location>
        <position position="702"/>
    </location>
</feature>
<feature type="domain" description="Aminopeptidase N-like N-terminal" evidence="14">
    <location>
        <begin position="4"/>
        <end position="83"/>
    </location>
</feature>
<keyword evidence="10" id="KW-0449">Lipoprotein</keyword>